<name>A0ABU1VST3_9GAMM</name>
<evidence type="ECO:0000313" key="3">
    <source>
        <dbReference type="Proteomes" id="UP001267878"/>
    </source>
</evidence>
<organism evidence="2 3">
    <name type="scientific">Agrilutibacter niabensis</name>
    <dbReference type="NCBI Taxonomy" id="380628"/>
    <lineage>
        <taxon>Bacteria</taxon>
        <taxon>Pseudomonadati</taxon>
        <taxon>Pseudomonadota</taxon>
        <taxon>Gammaproteobacteria</taxon>
        <taxon>Lysobacterales</taxon>
        <taxon>Lysobacteraceae</taxon>
        <taxon>Agrilutibacter</taxon>
    </lineage>
</organism>
<feature type="repeat" description="TPR" evidence="1">
    <location>
        <begin position="168"/>
        <end position="201"/>
    </location>
</feature>
<dbReference type="Pfam" id="PF14559">
    <property type="entry name" value="TPR_19"/>
    <property type="match status" value="2"/>
</dbReference>
<dbReference type="GO" id="GO:0006508">
    <property type="term" value="P:proteolysis"/>
    <property type="evidence" value="ECO:0007669"/>
    <property type="project" value="UniProtKB-KW"/>
</dbReference>
<dbReference type="SUPFAM" id="SSF48452">
    <property type="entry name" value="TPR-like"/>
    <property type="match status" value="1"/>
</dbReference>
<dbReference type="InterPro" id="IPR027417">
    <property type="entry name" value="P-loop_NTPase"/>
</dbReference>
<proteinExistence type="predicted"/>
<dbReference type="RefSeq" id="WP_310054956.1">
    <property type="nucleotide sequence ID" value="NZ_JAVDVW010000002.1"/>
</dbReference>
<dbReference type="GO" id="GO:0008233">
    <property type="term" value="F:peptidase activity"/>
    <property type="evidence" value="ECO:0007669"/>
    <property type="project" value="UniProtKB-KW"/>
</dbReference>
<reference evidence="2 3" key="1">
    <citation type="submission" date="2023-07" db="EMBL/GenBank/DDBJ databases">
        <title>Sorghum-associated microbial communities from plants grown in Nebraska, USA.</title>
        <authorList>
            <person name="Schachtman D."/>
        </authorList>
    </citation>
    <scope>NUCLEOTIDE SEQUENCE [LARGE SCALE GENOMIC DNA]</scope>
    <source>
        <strain evidence="2 3">BE187</strain>
    </source>
</reference>
<keyword evidence="3" id="KW-1185">Reference proteome</keyword>
<dbReference type="InterPro" id="IPR011990">
    <property type="entry name" value="TPR-like_helical_dom_sf"/>
</dbReference>
<dbReference type="PANTHER" id="PTHR12558">
    <property type="entry name" value="CELL DIVISION CYCLE 16,23,27"/>
    <property type="match status" value="1"/>
</dbReference>
<dbReference type="InterPro" id="IPR019734">
    <property type="entry name" value="TPR_rpt"/>
</dbReference>
<dbReference type="SMART" id="SM00028">
    <property type="entry name" value="TPR"/>
    <property type="match status" value="5"/>
</dbReference>
<dbReference type="PANTHER" id="PTHR12558:SF13">
    <property type="entry name" value="CELL DIVISION CYCLE PROTEIN 27 HOMOLOG"/>
    <property type="match status" value="1"/>
</dbReference>
<dbReference type="EMBL" id="JAVDVW010000002">
    <property type="protein sequence ID" value="MDR7100283.1"/>
    <property type="molecule type" value="Genomic_DNA"/>
</dbReference>
<dbReference type="Proteomes" id="UP001267878">
    <property type="component" value="Unassembled WGS sequence"/>
</dbReference>
<gene>
    <name evidence="2" type="ORF">J2X04_002664</name>
</gene>
<keyword evidence="1" id="KW-0802">TPR repeat</keyword>
<comment type="caution">
    <text evidence="2">The sequence shown here is derived from an EMBL/GenBank/DDBJ whole genome shotgun (WGS) entry which is preliminary data.</text>
</comment>
<dbReference type="Pfam" id="PF13432">
    <property type="entry name" value="TPR_16"/>
    <property type="match status" value="2"/>
</dbReference>
<accession>A0ABU1VST3</accession>
<keyword evidence="2" id="KW-0378">Hydrolase</keyword>
<dbReference type="Gene3D" id="3.40.50.300">
    <property type="entry name" value="P-loop containing nucleotide triphosphate hydrolases"/>
    <property type="match status" value="1"/>
</dbReference>
<dbReference type="PROSITE" id="PS50005">
    <property type="entry name" value="TPR"/>
    <property type="match status" value="1"/>
</dbReference>
<protein>
    <submittedName>
        <fullName evidence="2">Zn-dependent protease</fullName>
    </submittedName>
</protein>
<evidence type="ECO:0000256" key="1">
    <source>
        <dbReference type="PROSITE-ProRule" id="PRU00339"/>
    </source>
</evidence>
<evidence type="ECO:0000313" key="2">
    <source>
        <dbReference type="EMBL" id="MDR7100283.1"/>
    </source>
</evidence>
<keyword evidence="2" id="KW-0645">Protease</keyword>
<sequence length="688" mass="73859">MYETLIDALRRGAAAEALPAARDAVAANPQDAMAHRLLGAALHLSGDRGAALGAVDAALALAPDDASLHVERAGLLLDTRQLDDAQAALARAVGLDPNQFPAYIIQGQLALSRGDLDEAERAAKLAARIAPENPLVAAIEGMVMLRRGDADRALAILSQAAQTAPDDVTVRNALGFAYIAKGHYAFAEQAFRKQLEHQPDSVALRGLIADLVRRQGRAAEAADEAAALLQGDGVTPGLQRVVGELELEAGRAERALEPLKAAFAAMPHDQRTLQALVEAWRRGNAAEDARTTLDAALANYPENDQLWRARLLFEAFAGPEALAVVERWLEARPDYILPLQARATIHDHAGETEEADEIAYQIVALAPGHTPAELRIVDRLLKDNPAAAVARVRDLLARTESADARPLLRQLLGRCLDAAGETAEAAATWAALRADAADQRAPLPPLTTTLGDLPPLAPLPDSAPGVLLLWGAPGSLVDCIALNFDFTGGPVRVDRYSSQPPTDPLQRYDTPFELLDGRLDGKALVDEWRAGLPARGIHDGQIFDWLVLWDNALLHALRPHLPEAVLMIAVRDPRDMLLEWLAFDAPQRFAMPSPEVAARWLADSLAQVADLHAGDLFPHRLLKLDDIAYDPVALATAVGEALEISLAPMPSAGIRHFAPGHWRAYAEPLSAAFAMLTPVAVRLGYPQN</sequence>
<dbReference type="Gene3D" id="1.25.40.10">
    <property type="entry name" value="Tetratricopeptide repeat domain"/>
    <property type="match status" value="2"/>
</dbReference>